<name>A0A7X3MR72_9HYPH</name>
<dbReference type="OrthoDB" id="9805828at2"/>
<reference evidence="1 2" key="2">
    <citation type="submission" date="2020-01" db="EMBL/GenBank/DDBJ databases">
        <title>Microvirga sp. nov., an arsenate reduction bacterium isolated from Tibet hotspring sediments.</title>
        <authorList>
            <person name="Xian W.-D."/>
            <person name="Li W.-J."/>
        </authorList>
    </citation>
    <scope>NUCLEOTIDE SEQUENCE [LARGE SCALE GENOMIC DNA]</scope>
    <source>
        <strain evidence="1 2">KCTC 23863</strain>
    </source>
</reference>
<gene>
    <name evidence="1" type="ORF">GR328_09770</name>
</gene>
<dbReference type="RefSeq" id="WP_160884313.1">
    <property type="nucleotide sequence ID" value="NZ_WURB01000005.1"/>
</dbReference>
<evidence type="ECO:0000313" key="1">
    <source>
        <dbReference type="EMBL" id="MXQ11738.1"/>
    </source>
</evidence>
<sequence>MIVLALAVNMGWTPAVQAQDERALPAGPGPDETVAWCSGCQSRALVMRQGMSRERWNDIITWMVENETMRKPCDEQRKVLLVYLSARFGAAKGAGCTDTPWGRRCL</sequence>
<comment type="caution">
    <text evidence="1">The sequence shown here is derived from an EMBL/GenBank/DDBJ whole genome shotgun (WGS) entry which is preliminary data.</text>
</comment>
<dbReference type="EMBL" id="WURB01000005">
    <property type="protein sequence ID" value="MXQ11738.1"/>
    <property type="molecule type" value="Genomic_DNA"/>
</dbReference>
<organism evidence="1 2">
    <name type="scientific">Microvirga makkahensis</name>
    <dbReference type="NCBI Taxonomy" id="1128670"/>
    <lineage>
        <taxon>Bacteria</taxon>
        <taxon>Pseudomonadati</taxon>
        <taxon>Pseudomonadota</taxon>
        <taxon>Alphaproteobacteria</taxon>
        <taxon>Hyphomicrobiales</taxon>
        <taxon>Methylobacteriaceae</taxon>
        <taxon>Microvirga</taxon>
    </lineage>
</organism>
<keyword evidence="2" id="KW-1185">Reference proteome</keyword>
<reference evidence="1 2" key="1">
    <citation type="submission" date="2019-12" db="EMBL/GenBank/DDBJ databases">
        <authorList>
            <person name="Yuan C.-G."/>
        </authorList>
    </citation>
    <scope>NUCLEOTIDE SEQUENCE [LARGE SCALE GENOMIC DNA]</scope>
    <source>
        <strain evidence="1 2">KCTC 23863</strain>
    </source>
</reference>
<dbReference type="Proteomes" id="UP000436483">
    <property type="component" value="Unassembled WGS sequence"/>
</dbReference>
<dbReference type="AlphaFoldDB" id="A0A7X3MR72"/>
<dbReference type="GO" id="GO:0009055">
    <property type="term" value="F:electron transfer activity"/>
    <property type="evidence" value="ECO:0007669"/>
    <property type="project" value="InterPro"/>
</dbReference>
<accession>A0A7X3MR72</accession>
<dbReference type="InterPro" id="IPR036909">
    <property type="entry name" value="Cyt_c-like_dom_sf"/>
</dbReference>
<dbReference type="GO" id="GO:0020037">
    <property type="term" value="F:heme binding"/>
    <property type="evidence" value="ECO:0007669"/>
    <property type="project" value="InterPro"/>
</dbReference>
<evidence type="ECO:0000313" key="2">
    <source>
        <dbReference type="Proteomes" id="UP000436483"/>
    </source>
</evidence>
<protein>
    <submittedName>
        <fullName evidence="1">Uncharacterized protein</fullName>
    </submittedName>
</protein>
<dbReference type="Gene3D" id="1.10.760.10">
    <property type="entry name" value="Cytochrome c-like domain"/>
    <property type="match status" value="1"/>
</dbReference>
<proteinExistence type="predicted"/>